<comment type="cofactor">
    <cofactor evidence="11 14">
        <name>Ca(2+)</name>
        <dbReference type="ChEBI" id="CHEBI:29108"/>
    </cofactor>
    <text evidence="11 14">Binds 2 calcium ions per subunit.</text>
</comment>
<keyword evidence="2 14" id="KW-0575">Peroxidase</keyword>
<dbReference type="Gene3D" id="1.10.420.10">
    <property type="entry name" value="Peroxidase, domain 2"/>
    <property type="match status" value="1"/>
</dbReference>
<evidence type="ECO:0000256" key="4">
    <source>
        <dbReference type="ARBA" id="ARBA00022723"/>
    </source>
</evidence>
<keyword evidence="17" id="KW-1185">Reference proteome</keyword>
<evidence type="ECO:0000313" key="16">
    <source>
        <dbReference type="EMBL" id="KZV82075.1"/>
    </source>
</evidence>
<evidence type="ECO:0000259" key="15">
    <source>
        <dbReference type="PROSITE" id="PS50873"/>
    </source>
</evidence>
<evidence type="ECO:0000256" key="5">
    <source>
        <dbReference type="ARBA" id="ARBA00022729"/>
    </source>
</evidence>
<evidence type="ECO:0000256" key="10">
    <source>
        <dbReference type="PIRSR" id="PIRSR601621-1"/>
    </source>
</evidence>
<gene>
    <name evidence="16" type="ORF">EXIGLDRAFT_779024</name>
</gene>
<evidence type="ECO:0000256" key="7">
    <source>
        <dbReference type="ARBA" id="ARBA00023004"/>
    </source>
</evidence>
<dbReference type="PRINTS" id="PR00462">
    <property type="entry name" value="LIGNINASE"/>
</dbReference>
<keyword evidence="4 11" id="KW-0479">Metal-binding</keyword>
<evidence type="ECO:0000256" key="12">
    <source>
        <dbReference type="PIRSR" id="PIRSR601621-3"/>
    </source>
</evidence>
<dbReference type="AlphaFoldDB" id="A0A165C9N3"/>
<dbReference type="OrthoDB" id="2113341at2759"/>
<dbReference type="PROSITE" id="PS00436">
    <property type="entry name" value="PEROXIDASE_2"/>
    <property type="match status" value="1"/>
</dbReference>
<dbReference type="PROSITE" id="PS00435">
    <property type="entry name" value="PEROXIDASE_1"/>
    <property type="match status" value="1"/>
</dbReference>
<evidence type="ECO:0000256" key="3">
    <source>
        <dbReference type="ARBA" id="ARBA00022617"/>
    </source>
</evidence>
<keyword evidence="11 14" id="KW-0106">Calcium</keyword>
<evidence type="ECO:0000256" key="8">
    <source>
        <dbReference type="ARBA" id="ARBA00023157"/>
    </source>
</evidence>
<organism evidence="16 17">
    <name type="scientific">Exidia glandulosa HHB12029</name>
    <dbReference type="NCBI Taxonomy" id="1314781"/>
    <lineage>
        <taxon>Eukaryota</taxon>
        <taxon>Fungi</taxon>
        <taxon>Dikarya</taxon>
        <taxon>Basidiomycota</taxon>
        <taxon>Agaricomycotina</taxon>
        <taxon>Agaricomycetes</taxon>
        <taxon>Auriculariales</taxon>
        <taxon>Exidiaceae</taxon>
        <taxon>Exidia</taxon>
    </lineage>
</organism>
<evidence type="ECO:0000256" key="11">
    <source>
        <dbReference type="PIRSR" id="PIRSR601621-2"/>
    </source>
</evidence>
<evidence type="ECO:0000256" key="6">
    <source>
        <dbReference type="ARBA" id="ARBA00023002"/>
    </source>
</evidence>
<dbReference type="GO" id="GO:0042744">
    <property type="term" value="P:hydrogen peroxide catabolic process"/>
    <property type="evidence" value="ECO:0007669"/>
    <property type="project" value="TreeGrafter"/>
</dbReference>
<dbReference type="Proteomes" id="UP000077266">
    <property type="component" value="Unassembled WGS sequence"/>
</dbReference>
<keyword evidence="9" id="KW-0325">Glycoprotein</keyword>
<feature type="binding site" evidence="11">
    <location>
        <position position="217"/>
    </location>
    <ligand>
        <name>Ca(2+)</name>
        <dbReference type="ChEBI" id="CHEBI:29108"/>
        <label>2</label>
    </ligand>
</feature>
<feature type="disulfide bond" evidence="13">
    <location>
        <begin position="30"/>
        <end position="43"/>
    </location>
</feature>
<feature type="binding site" evidence="11">
    <location>
        <position position="90"/>
    </location>
    <ligand>
        <name>Ca(2+)</name>
        <dbReference type="ChEBI" id="CHEBI:29108"/>
        <label>1</label>
    </ligand>
</feature>
<dbReference type="PANTHER" id="PTHR31356:SF66">
    <property type="entry name" value="CATALASE-PEROXIDASE"/>
    <property type="match status" value="1"/>
</dbReference>
<reference evidence="16 17" key="1">
    <citation type="journal article" date="2016" name="Mol. Biol. Evol.">
        <title>Comparative Genomics of Early-Diverging Mushroom-Forming Fungi Provides Insights into the Origins of Lignocellulose Decay Capabilities.</title>
        <authorList>
            <person name="Nagy L.G."/>
            <person name="Riley R."/>
            <person name="Tritt A."/>
            <person name="Adam C."/>
            <person name="Daum C."/>
            <person name="Floudas D."/>
            <person name="Sun H."/>
            <person name="Yadav J.S."/>
            <person name="Pangilinan J."/>
            <person name="Larsson K.H."/>
            <person name="Matsuura K."/>
            <person name="Barry K."/>
            <person name="Labutti K."/>
            <person name="Kuo R."/>
            <person name="Ohm R.A."/>
            <person name="Bhattacharya S.S."/>
            <person name="Shirouzu T."/>
            <person name="Yoshinaga Y."/>
            <person name="Martin F.M."/>
            <person name="Grigoriev I.V."/>
            <person name="Hibbett D.S."/>
        </authorList>
    </citation>
    <scope>NUCLEOTIDE SEQUENCE [LARGE SCALE GENOMIC DNA]</scope>
    <source>
        <strain evidence="16 17">HHB12029</strain>
    </source>
</reference>
<feature type="disulfide bond" evidence="13">
    <location>
        <begin position="42"/>
        <end position="307"/>
    </location>
</feature>
<comment type="cofactor">
    <cofactor evidence="11">
        <name>heme b</name>
        <dbReference type="ChEBI" id="CHEBI:60344"/>
    </cofactor>
    <text evidence="11">Binds 1 heme b (iron(II)-protoporphyrin IX) group per subunit.</text>
</comment>
<dbReference type="GO" id="GO:0046872">
    <property type="term" value="F:metal ion binding"/>
    <property type="evidence" value="ECO:0007669"/>
    <property type="project" value="UniProtKB-UniRule"/>
</dbReference>
<feature type="signal peptide" evidence="14">
    <location>
        <begin position="1"/>
        <end position="20"/>
    </location>
</feature>
<dbReference type="InParanoid" id="A0A165C9N3"/>
<dbReference type="PROSITE" id="PS50873">
    <property type="entry name" value="PEROXIDASE_4"/>
    <property type="match status" value="1"/>
</dbReference>
<evidence type="ECO:0000256" key="9">
    <source>
        <dbReference type="ARBA" id="ARBA00023180"/>
    </source>
</evidence>
<dbReference type="SUPFAM" id="SSF48113">
    <property type="entry name" value="Heme-dependent peroxidases"/>
    <property type="match status" value="1"/>
</dbReference>
<feature type="binding site" evidence="11">
    <location>
        <position position="215"/>
    </location>
    <ligand>
        <name>Ca(2+)</name>
        <dbReference type="ChEBI" id="CHEBI:29108"/>
        <label>2</label>
    </ligand>
</feature>
<dbReference type="InterPro" id="IPR024589">
    <property type="entry name" value="Ligninase_C"/>
</dbReference>
<dbReference type="InterPro" id="IPR001621">
    <property type="entry name" value="Ligninase"/>
</dbReference>
<evidence type="ECO:0000256" key="1">
    <source>
        <dbReference type="ARBA" id="ARBA00006089"/>
    </source>
</evidence>
<dbReference type="CDD" id="cd00692">
    <property type="entry name" value="ligninase"/>
    <property type="match status" value="1"/>
</dbReference>
<keyword evidence="3 11" id="KW-0349">Heme</keyword>
<dbReference type="PANTHER" id="PTHR31356">
    <property type="entry name" value="THYLAKOID LUMENAL 29 KDA PROTEIN, CHLOROPLASTIC-RELATED"/>
    <property type="match status" value="1"/>
</dbReference>
<dbReference type="InterPro" id="IPR019793">
    <property type="entry name" value="Peroxidases_heam-ligand_BS"/>
</dbReference>
<proteinExistence type="inferred from homology"/>
<dbReference type="GO" id="GO:0020037">
    <property type="term" value="F:heme binding"/>
    <property type="evidence" value="ECO:0007669"/>
    <property type="project" value="UniProtKB-UniRule"/>
</dbReference>
<dbReference type="Pfam" id="PF11895">
    <property type="entry name" value="Peroxidase_ext"/>
    <property type="match status" value="1"/>
</dbReference>
<keyword evidence="7 11" id="KW-0408">Iron</keyword>
<dbReference type="Pfam" id="PF00141">
    <property type="entry name" value="peroxidase"/>
    <property type="match status" value="1"/>
</dbReference>
<feature type="disulfide bond" evidence="13">
    <location>
        <begin position="271"/>
        <end position="337"/>
    </location>
</feature>
<name>A0A165C9N3_EXIGL</name>
<comment type="similarity">
    <text evidence="1 14">Belongs to the peroxidase family. Ligninase subfamily.</text>
</comment>
<sequence>MAFTGLTAFALIAAASVASAMPAVDKRAVCADGVTRVNNLQCCSWAAVRDALIEDVFEGVCGEAAHSTVRIAFHDAIGFSKTQAFGGGADGSMIAFGDIELAYAANAGIDDIVGDLQPFADAHGISYGDVIQFGSSVALSLCPGAPTVRTFVGRKNATAAAPDGTVPDPFNPVTDILARMADAGFSSDEVIALLASHSIAAQDEIEPTIAGAPFDSTPDSFDPQVFLEVLLKGTTVPGGLGPGQGEVQSPLEGEFRLQSDAAFARDRRTACTWQSFINNQALMASRFSAAMAKLAVLGQNTRTLIDCTEVIPAAPAAKGRTAIIPAGKKRADIEASCPTAAFPALPTATGAQTTVAPVPPQ</sequence>
<dbReference type="STRING" id="1314781.A0A165C9N3"/>
<dbReference type="InterPro" id="IPR044831">
    <property type="entry name" value="Ccp1-like"/>
</dbReference>
<feature type="binding site" evidence="11">
    <location>
        <position position="75"/>
    </location>
    <ligand>
        <name>Ca(2+)</name>
        <dbReference type="ChEBI" id="CHEBI:29108"/>
        <label>1</label>
    </ligand>
</feature>
<dbReference type="GO" id="GO:0034599">
    <property type="term" value="P:cellular response to oxidative stress"/>
    <property type="evidence" value="ECO:0007669"/>
    <property type="project" value="InterPro"/>
</dbReference>
<dbReference type="EMBL" id="KV426348">
    <property type="protein sequence ID" value="KZV82075.1"/>
    <property type="molecule type" value="Genomic_DNA"/>
</dbReference>
<feature type="disulfide bond" evidence="13">
    <location>
        <begin position="61"/>
        <end position="142"/>
    </location>
</feature>
<protein>
    <recommendedName>
        <fullName evidence="14">Peroxidase</fullName>
        <ecNumber evidence="14">1.11.1.-</ecNumber>
    </recommendedName>
</protein>
<feature type="binding site" evidence="11">
    <location>
        <position position="92"/>
    </location>
    <ligand>
        <name>Ca(2+)</name>
        <dbReference type="ChEBI" id="CHEBI:29108"/>
        <label>1</label>
    </ligand>
</feature>
<accession>A0A165C9N3</accession>
<feature type="active site" description="Proton acceptor" evidence="10">
    <location>
        <position position="74"/>
    </location>
</feature>
<evidence type="ECO:0000256" key="14">
    <source>
        <dbReference type="RuleBase" id="RU363051"/>
    </source>
</evidence>
<keyword evidence="8 13" id="KW-1015">Disulfide bond</keyword>
<evidence type="ECO:0000313" key="17">
    <source>
        <dbReference type="Proteomes" id="UP000077266"/>
    </source>
</evidence>
<dbReference type="GO" id="GO:0000302">
    <property type="term" value="P:response to reactive oxygen species"/>
    <property type="evidence" value="ECO:0007669"/>
    <property type="project" value="TreeGrafter"/>
</dbReference>
<keyword evidence="6 14" id="KW-0560">Oxidoreductase</keyword>
<dbReference type="InterPro" id="IPR019794">
    <property type="entry name" value="Peroxidases_AS"/>
</dbReference>
<feature type="chain" id="PRO_5007748306" description="Peroxidase" evidence="14">
    <location>
        <begin position="21"/>
        <end position="361"/>
    </location>
</feature>
<dbReference type="InterPro" id="IPR010255">
    <property type="entry name" value="Haem_peroxidase_sf"/>
</dbReference>
<dbReference type="Gene3D" id="1.10.520.10">
    <property type="match status" value="1"/>
</dbReference>
<feature type="binding site" evidence="11">
    <location>
        <position position="222"/>
    </location>
    <ligand>
        <name>Ca(2+)</name>
        <dbReference type="ChEBI" id="CHEBI:29108"/>
        <label>2</label>
    </ligand>
</feature>
<feature type="site" description="Transition state stabilizer" evidence="12">
    <location>
        <position position="70"/>
    </location>
</feature>
<feature type="binding site" description="axial binding residue" evidence="11">
    <location>
        <position position="197"/>
    </location>
    <ligand>
        <name>heme b</name>
        <dbReference type="ChEBI" id="CHEBI:60344"/>
    </ligand>
    <ligandPart>
        <name>Fe</name>
        <dbReference type="ChEBI" id="CHEBI:18248"/>
    </ligandPart>
</feature>
<keyword evidence="5 14" id="KW-0732">Signal</keyword>
<feature type="binding site" evidence="11">
    <location>
        <position position="88"/>
    </location>
    <ligand>
        <name>Ca(2+)</name>
        <dbReference type="ChEBI" id="CHEBI:29108"/>
        <label>1</label>
    </ligand>
</feature>
<feature type="binding site" evidence="11">
    <location>
        <position position="198"/>
    </location>
    <ligand>
        <name>Ca(2+)</name>
        <dbReference type="ChEBI" id="CHEBI:29108"/>
        <label>2</label>
    </ligand>
</feature>
<dbReference type="PRINTS" id="PR00458">
    <property type="entry name" value="PEROXIDASE"/>
</dbReference>
<dbReference type="EC" id="1.11.1.-" evidence="14"/>
<evidence type="ECO:0000256" key="13">
    <source>
        <dbReference type="PIRSR" id="PIRSR601621-4"/>
    </source>
</evidence>
<dbReference type="GO" id="GO:0004601">
    <property type="term" value="F:peroxidase activity"/>
    <property type="evidence" value="ECO:0007669"/>
    <property type="project" value="UniProtKB-KW"/>
</dbReference>
<feature type="domain" description="Plant heme peroxidase family profile" evidence="15">
    <location>
        <begin position="109"/>
        <end position="341"/>
    </location>
</feature>
<evidence type="ECO:0000256" key="2">
    <source>
        <dbReference type="ARBA" id="ARBA00022559"/>
    </source>
</evidence>
<dbReference type="InterPro" id="IPR002016">
    <property type="entry name" value="Haem_peroxidase"/>
</dbReference>